<dbReference type="InterPro" id="IPR029058">
    <property type="entry name" value="AB_hydrolase_fold"/>
</dbReference>
<dbReference type="GO" id="GO:0005976">
    <property type="term" value="P:polysaccharide metabolic process"/>
    <property type="evidence" value="ECO:0007669"/>
    <property type="project" value="TreeGrafter"/>
</dbReference>
<dbReference type="AlphaFoldDB" id="A0A4V3WTR2"/>
<evidence type="ECO:0000313" key="5">
    <source>
        <dbReference type="EMBL" id="THG32907.1"/>
    </source>
</evidence>
<organism evidence="5 6">
    <name type="scientific">Naasia lichenicola</name>
    <dbReference type="NCBI Taxonomy" id="2565933"/>
    <lineage>
        <taxon>Bacteria</taxon>
        <taxon>Bacillati</taxon>
        <taxon>Actinomycetota</taxon>
        <taxon>Actinomycetes</taxon>
        <taxon>Micrococcales</taxon>
        <taxon>Microbacteriaceae</taxon>
        <taxon>Naasia</taxon>
    </lineage>
</organism>
<dbReference type="Pfam" id="PF05448">
    <property type="entry name" value="AXE1"/>
    <property type="match status" value="1"/>
</dbReference>
<evidence type="ECO:0000259" key="4">
    <source>
        <dbReference type="Pfam" id="PF05448"/>
    </source>
</evidence>
<dbReference type="InterPro" id="IPR039069">
    <property type="entry name" value="CE7"/>
</dbReference>
<comment type="caution">
    <text evidence="5">The sequence shown here is derived from an EMBL/GenBank/DDBJ whole genome shotgun (WGS) entry which is preliminary data.</text>
</comment>
<dbReference type="RefSeq" id="WP_136425688.1">
    <property type="nucleotide sequence ID" value="NZ_SSSM01000001.1"/>
</dbReference>
<feature type="active site" description="Nucleophile" evidence="1">
    <location>
        <position position="187"/>
    </location>
</feature>
<keyword evidence="6" id="KW-1185">Reference proteome</keyword>
<feature type="active site" description="Charge relay system" evidence="1">
    <location>
        <position position="303"/>
    </location>
</feature>
<evidence type="ECO:0000256" key="1">
    <source>
        <dbReference type="PIRSR" id="PIRSR639069-1"/>
    </source>
</evidence>
<evidence type="ECO:0000313" key="6">
    <source>
        <dbReference type="Proteomes" id="UP000309133"/>
    </source>
</evidence>
<evidence type="ECO:0000256" key="3">
    <source>
        <dbReference type="SAM" id="MobiDB-lite"/>
    </source>
</evidence>
<feature type="domain" description="Acetyl xylan esterase" evidence="4">
    <location>
        <begin position="2"/>
        <end position="319"/>
    </location>
</feature>
<sequence>MFTDLPLDQLRAFSSRVEDPTDFDDFWAATVDEADDAWRPPTLTRVEDGTLRAIEVFDVTMSGYAGQPVRGWLRMPAGSTEPLPAVVQYVGYGGGRGRPIENLALAASGFVHLQMDTRGQGSSWSAGATPDDAPPSGPQISGVMTRGIESRESYYYRRLVTDAVMAVRSAASLDLVDASRIGVAGGSQGGALALAATALNREFVAAAAVRVPFLSDIARAITLTDSDPYHEVARYLATHRERVGSVTAVLAYFDSVNFARRAVAPARFSVALMDAITPPSTVFAAYNAYAGPKEITEWAFNGHEAGGPDDDEAEIAFLQAALHHA</sequence>
<dbReference type="Proteomes" id="UP000309133">
    <property type="component" value="Unassembled WGS sequence"/>
</dbReference>
<dbReference type="PANTHER" id="PTHR40111:SF1">
    <property type="entry name" value="CEPHALOSPORIN-C DEACETYLASE"/>
    <property type="match status" value="1"/>
</dbReference>
<dbReference type="Gene3D" id="3.40.50.1820">
    <property type="entry name" value="alpha/beta hydrolase"/>
    <property type="match status" value="1"/>
</dbReference>
<reference evidence="5 6" key="1">
    <citation type="submission" date="2019-04" db="EMBL/GenBank/DDBJ databases">
        <authorList>
            <person name="Jiang L."/>
        </authorList>
    </citation>
    <scope>NUCLEOTIDE SEQUENCE [LARGE SCALE GENOMIC DNA]</scope>
    <source>
        <strain evidence="5 6">YIM 131853</strain>
    </source>
</reference>
<dbReference type="EMBL" id="SSSM01000001">
    <property type="protein sequence ID" value="THG32907.1"/>
    <property type="molecule type" value="Genomic_DNA"/>
</dbReference>
<proteinExistence type="predicted"/>
<evidence type="ECO:0000256" key="2">
    <source>
        <dbReference type="PIRSR" id="PIRSR639069-2"/>
    </source>
</evidence>
<accession>A0A4V3WTR2</accession>
<dbReference type="PANTHER" id="PTHR40111">
    <property type="entry name" value="CEPHALOSPORIN-C DEACETYLASE"/>
    <property type="match status" value="1"/>
</dbReference>
<dbReference type="InterPro" id="IPR008391">
    <property type="entry name" value="AXE1_dom"/>
</dbReference>
<protein>
    <submittedName>
        <fullName evidence="5">Acetylxylan esterase</fullName>
    </submittedName>
</protein>
<name>A0A4V3WTR2_9MICO</name>
<dbReference type="OrthoDB" id="9770528at2"/>
<gene>
    <name evidence="5" type="ORF">E6C64_00595</name>
</gene>
<dbReference type="SUPFAM" id="SSF53474">
    <property type="entry name" value="alpha/beta-Hydrolases"/>
    <property type="match status" value="1"/>
</dbReference>
<feature type="region of interest" description="Disordered" evidence="3">
    <location>
        <begin position="121"/>
        <end position="143"/>
    </location>
</feature>
<feature type="binding site" evidence="2">
    <location>
        <position position="92"/>
    </location>
    <ligand>
        <name>substrate</name>
    </ligand>
</feature>
<dbReference type="GO" id="GO:0052689">
    <property type="term" value="F:carboxylic ester hydrolase activity"/>
    <property type="evidence" value="ECO:0007669"/>
    <property type="project" value="TreeGrafter"/>
</dbReference>
<feature type="active site" description="Charge relay system" evidence="1">
    <location>
        <position position="274"/>
    </location>
</feature>